<dbReference type="OrthoDB" id="2401745at2759"/>
<gene>
    <name evidence="1" type="ORF">BG015_000997</name>
</gene>
<dbReference type="EMBL" id="JAAAUQ010001174">
    <property type="protein sequence ID" value="KAF9142225.1"/>
    <property type="molecule type" value="Genomic_DNA"/>
</dbReference>
<dbReference type="SUPFAM" id="SSF52047">
    <property type="entry name" value="RNI-like"/>
    <property type="match status" value="1"/>
</dbReference>
<comment type="caution">
    <text evidence="1">The sequence shown here is derived from an EMBL/GenBank/DDBJ whole genome shotgun (WGS) entry which is preliminary data.</text>
</comment>
<keyword evidence="2" id="KW-1185">Reference proteome</keyword>
<dbReference type="InterPro" id="IPR032675">
    <property type="entry name" value="LRR_dom_sf"/>
</dbReference>
<reference evidence="1" key="1">
    <citation type="journal article" date="2020" name="Fungal Divers.">
        <title>Resolving the Mortierellaceae phylogeny through synthesis of multi-gene phylogenetics and phylogenomics.</title>
        <authorList>
            <person name="Vandepol N."/>
            <person name="Liber J."/>
            <person name="Desiro A."/>
            <person name="Na H."/>
            <person name="Kennedy M."/>
            <person name="Barry K."/>
            <person name="Grigoriev I.V."/>
            <person name="Miller A.N."/>
            <person name="O'Donnell K."/>
            <person name="Stajich J.E."/>
            <person name="Bonito G."/>
        </authorList>
    </citation>
    <scope>NUCLEOTIDE SEQUENCE</scope>
    <source>
        <strain evidence="1">NRRL 6426</strain>
    </source>
</reference>
<dbReference type="Gene3D" id="3.80.10.10">
    <property type="entry name" value="Ribonuclease Inhibitor"/>
    <property type="match status" value="1"/>
</dbReference>
<name>A0A9P5RQD1_9FUNG</name>
<organism evidence="1 2">
    <name type="scientific">Linnemannia schmuckeri</name>
    <dbReference type="NCBI Taxonomy" id="64567"/>
    <lineage>
        <taxon>Eukaryota</taxon>
        <taxon>Fungi</taxon>
        <taxon>Fungi incertae sedis</taxon>
        <taxon>Mucoromycota</taxon>
        <taxon>Mortierellomycotina</taxon>
        <taxon>Mortierellomycetes</taxon>
        <taxon>Mortierellales</taxon>
        <taxon>Mortierellaceae</taxon>
        <taxon>Linnemannia</taxon>
    </lineage>
</organism>
<proteinExistence type="predicted"/>
<dbReference type="AlphaFoldDB" id="A0A9P5RQD1"/>
<protein>
    <submittedName>
        <fullName evidence="1">Uncharacterized protein</fullName>
    </submittedName>
</protein>
<evidence type="ECO:0000313" key="1">
    <source>
        <dbReference type="EMBL" id="KAF9142225.1"/>
    </source>
</evidence>
<dbReference type="Proteomes" id="UP000748756">
    <property type="component" value="Unassembled WGS sequence"/>
</dbReference>
<sequence>MRTRSRFWSMSAMAEVPEMIQEHSSSLQELELDAFEFEPSPLMWQAIGRCSRLQNLKLHNIKVSPENLQPFLLACARVSVLHLLEPTLPDATLPYTSGPELKGVQDLRVHEIRNAEPERQLLFIKLFPNMTSLYWRRSGFTIKFPIRQMTSDLVAGAWPHLHSLELFGDMMEDEDLAGLVRFMPRLERWRTTKTGFGPVALAAMERHFSTVREIDLRACESLTSPMIQHLLYSIPTLEYFSADRLCADDILQDPAWPCSLQLRTLKLFIDMGVSKDVNSDEFKAQQVAVFDRLSMLRGLTVLQVSRNVAGPLRPPAMRALRLQLSAGMSRLDKLCQLEELWFIPGQVMEEKDVEWILKSFPRLRAMSFYMHGNYDKNEQLLKTMKAWGKSEVVRPGLLTTSSGRIKS</sequence>
<accession>A0A9P5RQD1</accession>
<evidence type="ECO:0000313" key="2">
    <source>
        <dbReference type="Proteomes" id="UP000748756"/>
    </source>
</evidence>